<dbReference type="PROSITE" id="PS51977">
    <property type="entry name" value="WGR"/>
    <property type="match status" value="1"/>
</dbReference>
<evidence type="ECO:0000313" key="3">
    <source>
        <dbReference type="Proteomes" id="UP001272716"/>
    </source>
</evidence>
<dbReference type="InterPro" id="IPR036930">
    <property type="entry name" value="WGR_dom_sf"/>
</dbReference>
<feature type="domain" description="WGR" evidence="1">
    <location>
        <begin position="1"/>
        <end position="79"/>
    </location>
</feature>
<dbReference type="PANTHER" id="PTHR30634:SF13">
    <property type="entry name" value="PROTEIN YEHF"/>
    <property type="match status" value="1"/>
</dbReference>
<dbReference type="RefSeq" id="WP_000449130.1">
    <property type="nucleotide sequence ID" value="NZ_JAWQCK010000007.1"/>
</dbReference>
<dbReference type="InterPro" id="IPR050458">
    <property type="entry name" value="LolB"/>
</dbReference>
<accession>A0ABD5I1L7</accession>
<dbReference type="EMBL" id="JAWQCK010000007">
    <property type="protein sequence ID" value="MDW9211106.1"/>
    <property type="molecule type" value="Genomic_DNA"/>
</dbReference>
<reference evidence="2 3" key="1">
    <citation type="submission" date="2023-10" db="EMBL/GenBank/DDBJ databases">
        <title>Draft Genome Sequence of Bacillus thuringiensis serovar. toumanoffi 4059: Identification of a Novel Cry Protein Candidate.</title>
        <authorList>
            <person name="Murdoch R.W."/>
            <person name="Gemler B."/>
            <person name="Heater B.S."/>
        </authorList>
    </citation>
    <scope>NUCLEOTIDE SEQUENCE [LARGE SCALE GENOMIC DNA]</scope>
    <source>
        <strain evidence="2 3">4059</strain>
    </source>
</reference>
<organism evidence="2 3">
    <name type="scientific">Bacillus thuringiensis serovar toumanoffi</name>
    <dbReference type="NCBI Taxonomy" id="180862"/>
    <lineage>
        <taxon>Bacteria</taxon>
        <taxon>Bacillati</taxon>
        <taxon>Bacillota</taxon>
        <taxon>Bacilli</taxon>
        <taxon>Bacillales</taxon>
        <taxon>Bacillaceae</taxon>
        <taxon>Bacillus</taxon>
        <taxon>Bacillus cereus group</taxon>
    </lineage>
</organism>
<sequence length="268" mass="31739">METLLIQQTEKSNKFWKIVVKEKDYVVFYGKIGTAGSVKAKEFKTEEECMKEANKLVASKRKKGYIDPIQGEDYIKEKTITEEEFWELLNHAKTKGEDQEEQIEWLTSHLAKRTVHEIVAFDTHMHHILKASYTSRLWAAAYIILGGCSDDTFDYFRGWLLYQGKETYEACIEDPERLIPVLENLSEYDVPEIEELSLYFGFTVYAEKTGDEDDTYFTLYHVLSNKEFDDVDFEFDWDEDDEESLKKMFPKLWEMYGEEPIEWEINYS</sequence>
<dbReference type="Pfam" id="PF14024">
    <property type="entry name" value="DUF4240"/>
    <property type="match status" value="1"/>
</dbReference>
<dbReference type="InterPro" id="IPR008893">
    <property type="entry name" value="WGR_domain"/>
</dbReference>
<dbReference type="CDD" id="cd07996">
    <property type="entry name" value="WGR_MMR_like"/>
    <property type="match status" value="1"/>
</dbReference>
<dbReference type="Proteomes" id="UP001272716">
    <property type="component" value="Unassembled WGS sequence"/>
</dbReference>
<gene>
    <name evidence="2" type="primary">wGR</name>
    <name evidence="2" type="ORF">BTTOUR_20410</name>
</gene>
<dbReference type="SUPFAM" id="SSF142921">
    <property type="entry name" value="WGR domain-like"/>
    <property type="match status" value="1"/>
</dbReference>
<dbReference type="Gene3D" id="2.20.140.10">
    <property type="entry name" value="WGR domain"/>
    <property type="match status" value="1"/>
</dbReference>
<proteinExistence type="predicted"/>
<protein>
    <submittedName>
        <fullName evidence="2">WGR domain-containing protein</fullName>
    </submittedName>
</protein>
<dbReference type="PANTHER" id="PTHR30634">
    <property type="entry name" value="OUTER MEMBRANE LOLAB LIPOPROTEIN INSERTION APPARATUS"/>
    <property type="match status" value="1"/>
</dbReference>
<dbReference type="InterPro" id="IPR049809">
    <property type="entry name" value="YehF/YfeS-like_WGR"/>
</dbReference>
<evidence type="ECO:0000259" key="1">
    <source>
        <dbReference type="PROSITE" id="PS51977"/>
    </source>
</evidence>
<evidence type="ECO:0000313" key="2">
    <source>
        <dbReference type="EMBL" id="MDW9211106.1"/>
    </source>
</evidence>
<dbReference type="InterPro" id="IPR025334">
    <property type="entry name" value="DUF4240"/>
</dbReference>
<dbReference type="Pfam" id="PF05406">
    <property type="entry name" value="WGR"/>
    <property type="match status" value="1"/>
</dbReference>
<comment type="caution">
    <text evidence="2">The sequence shown here is derived from an EMBL/GenBank/DDBJ whole genome shotgun (WGS) entry which is preliminary data.</text>
</comment>
<dbReference type="SMART" id="SM00773">
    <property type="entry name" value="WGR"/>
    <property type="match status" value="1"/>
</dbReference>
<name>A0ABD5I1L7_BACTU</name>
<dbReference type="AlphaFoldDB" id="A0ABD5I1L7"/>